<proteinExistence type="predicted"/>
<dbReference type="OrthoDB" id="6420138at2759"/>
<keyword evidence="3" id="KW-1185">Reference proteome</keyword>
<dbReference type="Proteomes" id="UP000499080">
    <property type="component" value="Unassembled WGS sequence"/>
</dbReference>
<organism evidence="2 3">
    <name type="scientific">Araneus ventricosus</name>
    <name type="common">Orbweaver spider</name>
    <name type="synonym">Epeira ventricosa</name>
    <dbReference type="NCBI Taxonomy" id="182803"/>
    <lineage>
        <taxon>Eukaryota</taxon>
        <taxon>Metazoa</taxon>
        <taxon>Ecdysozoa</taxon>
        <taxon>Arthropoda</taxon>
        <taxon>Chelicerata</taxon>
        <taxon>Arachnida</taxon>
        <taxon>Araneae</taxon>
        <taxon>Araneomorphae</taxon>
        <taxon>Entelegynae</taxon>
        <taxon>Araneoidea</taxon>
        <taxon>Araneidae</taxon>
        <taxon>Araneus</taxon>
    </lineage>
</organism>
<evidence type="ECO:0000313" key="3">
    <source>
        <dbReference type="Proteomes" id="UP000499080"/>
    </source>
</evidence>
<dbReference type="InterPro" id="IPR000210">
    <property type="entry name" value="BTB/POZ_dom"/>
</dbReference>
<sequence length="480" mass="56477">MLFIGISSVLFFLGRKRLLRVFEIFPDKCLTRRRKMSLRDSETNQTYRLHCQFRTTTKQILRECRKNYEHFDFLFSAFLLGKKKISLKDSEIIISEVTTALEIKIEDFRNATEQVSKECRKNYEHFDFLFSALVLPNGNCTENDGWVVVLINETMHFLSFLHDDDLLTWTVSVIDIEGNSRLPISFTKSPFARTDLSDLKYLERSFILNQADELLPDDVLTLRFDISYIFTWCKSLVVEGDITPISTYFYYNYFLFSTPNAICVQDGVDCSKNEVSIDIQTCNQKVFDFTSQVLTLPQFHDLRKRFGVYGVSPWPCNLTSVSKDNIFEHVWIFDTDPDRFLISLDGQEDDLGPRLLKASSVIRHCVHSPMKEQSQRRIQLSNVKSETFRFVLFYLTKGTLFFPDFHKLLDVYEMSHFYEMKDLQQKCAEHLVALFRIPTVVDQKKVIADLYSDEYLLNLLRRRWSESQILEEKPNFQCFI</sequence>
<dbReference type="EMBL" id="BGPR01000094">
    <property type="protein sequence ID" value="GBL93531.1"/>
    <property type="molecule type" value="Genomic_DNA"/>
</dbReference>
<dbReference type="Gene3D" id="3.30.710.10">
    <property type="entry name" value="Potassium Channel Kv1.1, Chain A"/>
    <property type="match status" value="1"/>
</dbReference>
<dbReference type="SUPFAM" id="SSF54695">
    <property type="entry name" value="POZ domain"/>
    <property type="match status" value="1"/>
</dbReference>
<dbReference type="AlphaFoldDB" id="A0A4Y2BMS6"/>
<accession>A0A4Y2BMS6</accession>
<name>A0A4Y2BMS6_ARAVE</name>
<evidence type="ECO:0000259" key="1">
    <source>
        <dbReference type="Pfam" id="PF00651"/>
    </source>
</evidence>
<dbReference type="InterPro" id="IPR011333">
    <property type="entry name" value="SKP1/BTB/POZ_sf"/>
</dbReference>
<gene>
    <name evidence="2" type="ORF">AVEN_59718_1</name>
</gene>
<comment type="caution">
    <text evidence="2">The sequence shown here is derived from an EMBL/GenBank/DDBJ whole genome shotgun (WGS) entry which is preliminary data.</text>
</comment>
<protein>
    <recommendedName>
        <fullName evidence="1">BTB domain-containing protein</fullName>
    </recommendedName>
</protein>
<dbReference type="Pfam" id="PF00651">
    <property type="entry name" value="BTB"/>
    <property type="match status" value="1"/>
</dbReference>
<reference evidence="2 3" key="1">
    <citation type="journal article" date="2019" name="Sci. Rep.">
        <title>Orb-weaving spider Araneus ventricosus genome elucidates the spidroin gene catalogue.</title>
        <authorList>
            <person name="Kono N."/>
            <person name="Nakamura H."/>
            <person name="Ohtoshi R."/>
            <person name="Moran D.A.P."/>
            <person name="Shinohara A."/>
            <person name="Yoshida Y."/>
            <person name="Fujiwara M."/>
            <person name="Mori M."/>
            <person name="Tomita M."/>
            <person name="Arakawa K."/>
        </authorList>
    </citation>
    <scope>NUCLEOTIDE SEQUENCE [LARGE SCALE GENOMIC DNA]</scope>
</reference>
<evidence type="ECO:0000313" key="2">
    <source>
        <dbReference type="EMBL" id="GBL93531.1"/>
    </source>
</evidence>
<feature type="domain" description="BTB" evidence="1">
    <location>
        <begin position="357"/>
        <end position="432"/>
    </location>
</feature>